<dbReference type="InterPro" id="IPR016024">
    <property type="entry name" value="ARM-type_fold"/>
</dbReference>
<dbReference type="Gene3D" id="1.25.10.10">
    <property type="entry name" value="Leucine-rich Repeat Variant"/>
    <property type="match status" value="2"/>
</dbReference>
<dbReference type="GO" id="GO:0000447">
    <property type="term" value="P:endonucleolytic cleavage in ITS1 to separate SSU-rRNA from 5.8S rRNA and LSU-rRNA from tricistronic rRNA transcript (SSU-rRNA, 5.8S rRNA, LSU-rRNA)"/>
    <property type="evidence" value="ECO:0007669"/>
    <property type="project" value="TreeGrafter"/>
</dbReference>
<dbReference type="Proteomes" id="UP000193685">
    <property type="component" value="Unassembled WGS sequence"/>
</dbReference>
<evidence type="ECO:0000256" key="7">
    <source>
        <dbReference type="SAM" id="MobiDB-lite"/>
    </source>
</evidence>
<dbReference type="RefSeq" id="XP_040723088.1">
    <property type="nucleotide sequence ID" value="XM_040869909.1"/>
</dbReference>
<dbReference type="SUPFAM" id="SSF48371">
    <property type="entry name" value="ARM repeat"/>
    <property type="match status" value="2"/>
</dbReference>
<keyword evidence="9" id="KW-1185">Reference proteome</keyword>
<reference evidence="8 9" key="1">
    <citation type="submission" date="2016-07" db="EMBL/GenBank/DDBJ databases">
        <title>Pervasive Adenine N6-methylation of Active Genes in Fungi.</title>
        <authorList>
            <consortium name="DOE Joint Genome Institute"/>
            <person name="Mondo S.J."/>
            <person name="Dannebaum R.O."/>
            <person name="Kuo R.C."/>
            <person name="Labutti K."/>
            <person name="Haridas S."/>
            <person name="Kuo A."/>
            <person name="Salamov A."/>
            <person name="Ahrendt S.R."/>
            <person name="Lipzen A."/>
            <person name="Sullivan W."/>
            <person name="Andreopoulos W.B."/>
            <person name="Clum A."/>
            <person name="Lindquist E."/>
            <person name="Daum C."/>
            <person name="Ramamoorthy G.K."/>
            <person name="Gryganskyi A."/>
            <person name="Culley D."/>
            <person name="Magnuson J.K."/>
            <person name="James T.Y."/>
            <person name="O'Malley M.A."/>
            <person name="Stajich J.E."/>
            <person name="Spatafora J.W."/>
            <person name="Visel A."/>
            <person name="Grigoriev I.V."/>
        </authorList>
    </citation>
    <scope>NUCLEOTIDE SEQUENCE [LARGE SCALE GENOMIC DNA]</scope>
    <source>
        <strain evidence="8 9">12-1054</strain>
    </source>
</reference>
<dbReference type="GO" id="GO:0030688">
    <property type="term" value="C:preribosome, small subunit precursor"/>
    <property type="evidence" value="ECO:0007669"/>
    <property type="project" value="TreeGrafter"/>
</dbReference>
<dbReference type="InterPro" id="IPR001313">
    <property type="entry name" value="Pumilio_RNA-bd_rpt"/>
</dbReference>
<dbReference type="Pfam" id="PF22493">
    <property type="entry name" value="PUF_NOP9"/>
    <property type="match status" value="1"/>
</dbReference>
<sequence length="682" mass="76690">MPRENRQRGRRKKKTEEEVQEEAEIVAVDAEARRHDHAEGEGDEESGTFFGLLDESEQLYFKNIDDALIADEFADREETRLFVENVYKEAEGKELKLATSPLGSKVLEQILARSQPSQVKNLFKTLQGNFHTLVRQRYASHVCEMLFAITATLVSAELAKPFAAEVADVDAEPIVTMENLFLYMYHEISGDLAALGADIYASHVVRDILLIFKGTLFVAEVAQANRKRYHGQKKFLWSRPEKVLPVPASFKQSLQEALASLSSLSGPQLRIMSSQPFSVSFVQALITLEADTDSGRPILSALLGDTQSDERDDFVETILRDQAGTRLCETIIESAPPALYQRLHQLYFMERMAKFAHNPLTNFVLQRFILKCPDAETFAAIVKELTPVMQELIELNHMLVVQRLIEVSVRLDVQQATLLKETIQAIQGNSKELVPRLLAHVEPKPDTDDRAPRRHDSKSLNMQGAFLLEAFMNLSDDAHKAVTESLLALSKETLLEYAKLPAPAKLMESFLLHTRTSPISRKLLINSLFGSFPDLACDARSSRLVDVCWQATGPIKLYKDRIAHELVDAADQVRANFYGRIVWRNWHLDLFKNKRGDWQSLVKQEGAKAQAMSKLQDEAPAARLIEPQQAAAAVDGVDAGRAEMMAAEEAAAAKRQRKAEKKAKRPVDEIDDLFSKKKRTKA</sequence>
<feature type="region of interest" description="Disordered" evidence="7">
    <location>
        <begin position="648"/>
        <end position="682"/>
    </location>
</feature>
<dbReference type="SMART" id="SM00025">
    <property type="entry name" value="Pumilio"/>
    <property type="match status" value="6"/>
</dbReference>
<dbReference type="GO" id="GO:0005730">
    <property type="term" value="C:nucleolus"/>
    <property type="evidence" value="ECO:0007669"/>
    <property type="project" value="UniProtKB-SubCell"/>
</dbReference>
<protein>
    <recommendedName>
        <fullName evidence="2">Nucleolar protein 9</fullName>
    </recommendedName>
    <alternativeName>
        <fullName evidence="4 5">Pumilio domain-containing protein NOP9</fullName>
    </alternativeName>
</protein>
<dbReference type="GO" id="GO:0000472">
    <property type="term" value="P:endonucleolytic cleavage to generate mature 5'-end of SSU-rRNA from (SSU-rRNA, 5.8S rRNA, LSU-rRNA)"/>
    <property type="evidence" value="ECO:0007669"/>
    <property type="project" value="TreeGrafter"/>
</dbReference>
<dbReference type="PROSITE" id="PS50302">
    <property type="entry name" value="PUM"/>
    <property type="match status" value="1"/>
</dbReference>
<evidence type="ECO:0000256" key="6">
    <source>
        <dbReference type="PROSITE-ProRule" id="PRU00317"/>
    </source>
</evidence>
<proteinExistence type="predicted"/>
<comment type="subcellular location">
    <subcellularLocation>
        <location evidence="1">Nucleus</location>
        <location evidence="1">Nucleolus</location>
    </subcellularLocation>
</comment>
<feature type="compositionally biased region" description="Basic and acidic residues" evidence="7">
    <location>
        <begin position="30"/>
        <end position="40"/>
    </location>
</feature>
<dbReference type="GeneID" id="63786508"/>
<gene>
    <name evidence="8" type="ORF">BCR37DRAFT_382592</name>
</gene>
<dbReference type="GO" id="GO:0003723">
    <property type="term" value="F:RNA binding"/>
    <property type="evidence" value="ECO:0007669"/>
    <property type="project" value="InterPro"/>
</dbReference>
<dbReference type="EMBL" id="MCFI01000019">
    <property type="protein sequence ID" value="ORY77703.1"/>
    <property type="molecule type" value="Genomic_DNA"/>
</dbReference>
<dbReference type="GO" id="GO:0030686">
    <property type="term" value="C:90S preribosome"/>
    <property type="evidence" value="ECO:0007669"/>
    <property type="project" value="TreeGrafter"/>
</dbReference>
<keyword evidence="3" id="KW-0677">Repeat</keyword>
<evidence type="ECO:0000256" key="3">
    <source>
        <dbReference type="ARBA" id="ARBA00022737"/>
    </source>
</evidence>
<dbReference type="OMA" id="HHLVRNF"/>
<dbReference type="GO" id="GO:0000056">
    <property type="term" value="P:ribosomal small subunit export from nucleus"/>
    <property type="evidence" value="ECO:0007669"/>
    <property type="project" value="TreeGrafter"/>
</dbReference>
<name>A0A1Y2F1J1_PROLT</name>
<accession>A0A1Y2F1J1</accession>
<feature type="region of interest" description="Disordered" evidence="7">
    <location>
        <begin position="1"/>
        <end position="48"/>
    </location>
</feature>
<evidence type="ECO:0000256" key="1">
    <source>
        <dbReference type="ARBA" id="ARBA00004604"/>
    </source>
</evidence>
<evidence type="ECO:0000256" key="5">
    <source>
        <dbReference type="ARBA" id="ARBA00031929"/>
    </source>
</evidence>
<evidence type="ECO:0000313" key="9">
    <source>
        <dbReference type="Proteomes" id="UP000193685"/>
    </source>
</evidence>
<dbReference type="STRING" id="56484.A0A1Y2F1J1"/>
<evidence type="ECO:0000256" key="2">
    <source>
        <dbReference type="ARBA" id="ARBA00016427"/>
    </source>
</evidence>
<dbReference type="InterPro" id="IPR040000">
    <property type="entry name" value="NOP9"/>
</dbReference>
<dbReference type="AlphaFoldDB" id="A0A1Y2F1J1"/>
<dbReference type="PANTHER" id="PTHR13102">
    <property type="entry name" value="NUCLEOLAR PROTEIN 9"/>
    <property type="match status" value="1"/>
</dbReference>
<evidence type="ECO:0000313" key="8">
    <source>
        <dbReference type="EMBL" id="ORY77703.1"/>
    </source>
</evidence>
<dbReference type="PANTHER" id="PTHR13102:SF0">
    <property type="entry name" value="NUCLEOLAR PROTEIN 9"/>
    <property type="match status" value="1"/>
</dbReference>
<organism evidence="8 9">
    <name type="scientific">Protomyces lactucae-debilis</name>
    <dbReference type="NCBI Taxonomy" id="2754530"/>
    <lineage>
        <taxon>Eukaryota</taxon>
        <taxon>Fungi</taxon>
        <taxon>Dikarya</taxon>
        <taxon>Ascomycota</taxon>
        <taxon>Taphrinomycotina</taxon>
        <taxon>Taphrinomycetes</taxon>
        <taxon>Taphrinales</taxon>
        <taxon>Protomycetaceae</taxon>
        <taxon>Protomyces</taxon>
    </lineage>
</organism>
<feature type="repeat" description="Pumilio" evidence="6">
    <location>
        <begin position="89"/>
        <end position="124"/>
    </location>
</feature>
<dbReference type="GO" id="GO:0000480">
    <property type="term" value="P:endonucleolytic cleavage in 5'-ETS of tricistronic rRNA transcript (SSU-rRNA, 5.8S rRNA, LSU-rRNA)"/>
    <property type="evidence" value="ECO:0007669"/>
    <property type="project" value="TreeGrafter"/>
</dbReference>
<comment type="caution">
    <text evidence="8">The sequence shown here is derived from an EMBL/GenBank/DDBJ whole genome shotgun (WGS) entry which is preliminary data.</text>
</comment>
<evidence type="ECO:0000256" key="4">
    <source>
        <dbReference type="ARBA" id="ARBA00030932"/>
    </source>
</evidence>
<feature type="compositionally biased region" description="Basic residues" evidence="7">
    <location>
        <begin position="654"/>
        <end position="664"/>
    </location>
</feature>
<dbReference type="InterPro" id="IPR011989">
    <property type="entry name" value="ARM-like"/>
</dbReference>
<dbReference type="OrthoDB" id="392571at2759"/>